<keyword evidence="7" id="KW-0963">Cytoplasm</keyword>
<dbReference type="Pfam" id="PF02875">
    <property type="entry name" value="Mur_ligase_C"/>
    <property type="match status" value="1"/>
</dbReference>
<evidence type="ECO:0000256" key="3">
    <source>
        <dbReference type="ARBA" id="ARBA00022960"/>
    </source>
</evidence>
<dbReference type="GO" id="GO:0005524">
    <property type="term" value="F:ATP binding"/>
    <property type="evidence" value="ECO:0007669"/>
    <property type="project" value="UniProtKB-UniRule"/>
</dbReference>
<keyword evidence="13" id="KW-1185">Reference proteome</keyword>
<dbReference type="InterPro" id="IPR013221">
    <property type="entry name" value="Mur_ligase_cen"/>
</dbReference>
<dbReference type="InterPro" id="IPR004101">
    <property type="entry name" value="Mur_ligase_C"/>
</dbReference>
<evidence type="ECO:0000259" key="11">
    <source>
        <dbReference type="Pfam" id="PF08245"/>
    </source>
</evidence>
<dbReference type="SUPFAM" id="SSF53244">
    <property type="entry name" value="MurD-like peptide ligases, peptide-binding domain"/>
    <property type="match status" value="1"/>
</dbReference>
<keyword evidence="5 7" id="KW-0131">Cell cycle</keyword>
<evidence type="ECO:0000256" key="5">
    <source>
        <dbReference type="ARBA" id="ARBA00023306"/>
    </source>
</evidence>
<evidence type="ECO:0000313" key="12">
    <source>
        <dbReference type="EMBL" id="RMA81442.1"/>
    </source>
</evidence>
<organism evidence="12 13">
    <name type="scientific">Umboniibacter marinipuniceus</name>
    <dbReference type="NCBI Taxonomy" id="569599"/>
    <lineage>
        <taxon>Bacteria</taxon>
        <taxon>Pseudomonadati</taxon>
        <taxon>Pseudomonadota</taxon>
        <taxon>Gammaproteobacteria</taxon>
        <taxon>Cellvibrionales</taxon>
        <taxon>Cellvibrionaceae</taxon>
        <taxon>Umboniibacter</taxon>
    </lineage>
</organism>
<gene>
    <name evidence="7" type="primary">murE</name>
    <name evidence="12" type="ORF">DFR27_1262</name>
</gene>
<dbReference type="Gene3D" id="3.40.1190.10">
    <property type="entry name" value="Mur-like, catalytic domain"/>
    <property type="match status" value="1"/>
</dbReference>
<feature type="short sequence motif" description="Meso-diaminopimelate recognition motif" evidence="7">
    <location>
        <begin position="393"/>
        <end position="396"/>
    </location>
</feature>
<dbReference type="EC" id="6.3.2.13" evidence="7"/>
<comment type="pathway">
    <text evidence="7 8">Cell wall biogenesis; peptidoglycan biosynthesis.</text>
</comment>
<feature type="domain" description="Mur ligase C-terminal" evidence="10">
    <location>
        <begin position="321"/>
        <end position="445"/>
    </location>
</feature>
<dbReference type="Proteomes" id="UP000267187">
    <property type="component" value="Unassembled WGS sequence"/>
</dbReference>
<dbReference type="OrthoDB" id="9800958at2"/>
<evidence type="ECO:0000256" key="7">
    <source>
        <dbReference type="HAMAP-Rule" id="MF_00208"/>
    </source>
</evidence>
<comment type="similarity">
    <text evidence="1 7">Belongs to the MurCDEF family. MurE subfamily.</text>
</comment>
<keyword evidence="4 7" id="KW-0573">Peptidoglycan synthesis</keyword>
<dbReference type="SUPFAM" id="SSF63418">
    <property type="entry name" value="MurE/MurF N-terminal domain"/>
    <property type="match status" value="1"/>
</dbReference>
<evidence type="ECO:0000256" key="6">
    <source>
        <dbReference type="ARBA" id="ARBA00023316"/>
    </source>
</evidence>
<evidence type="ECO:0000256" key="2">
    <source>
        <dbReference type="ARBA" id="ARBA00022618"/>
    </source>
</evidence>
<keyword evidence="7" id="KW-0547">Nucleotide-binding</keyword>
<dbReference type="HAMAP" id="MF_00208">
    <property type="entry name" value="MurE"/>
    <property type="match status" value="1"/>
</dbReference>
<evidence type="ECO:0000256" key="4">
    <source>
        <dbReference type="ARBA" id="ARBA00022984"/>
    </source>
</evidence>
<feature type="binding site" evidence="7">
    <location>
        <position position="172"/>
    </location>
    <ligand>
        <name>UDP-N-acetyl-alpha-D-muramoyl-L-alanyl-D-glutamate</name>
        <dbReference type="ChEBI" id="CHEBI:83900"/>
    </ligand>
</feature>
<dbReference type="InterPro" id="IPR000713">
    <property type="entry name" value="Mur_ligase_N"/>
</dbReference>
<dbReference type="InterPro" id="IPR035911">
    <property type="entry name" value="MurE/MurF_N"/>
</dbReference>
<dbReference type="NCBIfam" id="NF001126">
    <property type="entry name" value="PRK00139.1-4"/>
    <property type="match status" value="1"/>
</dbReference>
<keyword evidence="7" id="KW-0460">Magnesium</keyword>
<comment type="caution">
    <text evidence="7">Lacks conserved residue(s) required for the propagation of feature annotation.</text>
</comment>
<comment type="cofactor">
    <cofactor evidence="7">
        <name>Mg(2+)</name>
        <dbReference type="ChEBI" id="CHEBI:18420"/>
    </cofactor>
</comment>
<dbReference type="GO" id="GO:0009252">
    <property type="term" value="P:peptidoglycan biosynthetic process"/>
    <property type="evidence" value="ECO:0007669"/>
    <property type="project" value="UniProtKB-UniRule"/>
</dbReference>
<dbReference type="GO" id="GO:0071555">
    <property type="term" value="P:cell wall organization"/>
    <property type="evidence" value="ECO:0007669"/>
    <property type="project" value="UniProtKB-KW"/>
</dbReference>
<dbReference type="PANTHER" id="PTHR23135">
    <property type="entry name" value="MUR LIGASE FAMILY MEMBER"/>
    <property type="match status" value="1"/>
</dbReference>
<dbReference type="InterPro" id="IPR036615">
    <property type="entry name" value="Mur_ligase_C_dom_sf"/>
</dbReference>
<comment type="function">
    <text evidence="7">Catalyzes the addition of meso-diaminopimelic acid to the nucleotide precursor UDP-N-acetylmuramoyl-L-alanyl-D-glutamate (UMAG) in the biosynthesis of bacterial cell-wall peptidoglycan.</text>
</comment>
<dbReference type="AlphaFoldDB" id="A0A3M0AR16"/>
<proteinExistence type="inferred from homology"/>
<dbReference type="GO" id="GO:0051301">
    <property type="term" value="P:cell division"/>
    <property type="evidence" value="ECO:0007669"/>
    <property type="project" value="UniProtKB-KW"/>
</dbReference>
<feature type="binding site" evidence="7">
    <location>
        <position position="178"/>
    </location>
    <ligand>
        <name>UDP-N-acetyl-alpha-D-muramoyl-L-alanyl-D-glutamate</name>
        <dbReference type="ChEBI" id="CHEBI:83900"/>
    </ligand>
</feature>
<dbReference type="Gene3D" id="3.90.190.20">
    <property type="entry name" value="Mur ligase, C-terminal domain"/>
    <property type="match status" value="1"/>
</dbReference>
<feature type="binding site" evidence="7">
    <location>
        <begin position="145"/>
        <end position="146"/>
    </location>
    <ligand>
        <name>UDP-N-acetyl-alpha-D-muramoyl-L-alanyl-D-glutamate</name>
        <dbReference type="ChEBI" id="CHEBI:83900"/>
    </ligand>
</feature>
<feature type="binding site" evidence="7">
    <location>
        <position position="180"/>
    </location>
    <ligand>
        <name>UDP-N-acetyl-alpha-D-muramoyl-L-alanyl-D-glutamate</name>
        <dbReference type="ChEBI" id="CHEBI:83900"/>
    </ligand>
</feature>
<feature type="binding site" evidence="7">
    <location>
        <position position="25"/>
    </location>
    <ligand>
        <name>UDP-N-acetyl-alpha-D-muramoyl-L-alanyl-D-glutamate</name>
        <dbReference type="ChEBI" id="CHEBI:83900"/>
    </ligand>
</feature>
<name>A0A3M0AR16_9GAMM</name>
<dbReference type="Pfam" id="PF08245">
    <property type="entry name" value="Mur_ligase_M"/>
    <property type="match status" value="1"/>
</dbReference>
<protein>
    <recommendedName>
        <fullName evidence="7">UDP-N-acetylmuramoyl-L-alanyl-D-glutamate--2,6-diaminopimelate ligase</fullName>
        <ecNumber evidence="7">6.3.2.13</ecNumber>
    </recommendedName>
    <alternativeName>
        <fullName evidence="7">Meso-A2pm-adding enzyme</fullName>
    </alternativeName>
    <alternativeName>
        <fullName evidence="7">Meso-diaminopimelate-adding enzyme</fullName>
    </alternativeName>
    <alternativeName>
        <fullName evidence="7">UDP-MurNAc-L-Ala-D-Glu:meso-diaminopimelate ligase</fullName>
    </alternativeName>
    <alternativeName>
        <fullName evidence="7">UDP-MurNAc-tripeptide synthetase</fullName>
    </alternativeName>
    <alternativeName>
        <fullName evidence="7">UDP-N-acetylmuramyl-tripeptide synthetase</fullName>
    </alternativeName>
</protein>
<feature type="domain" description="Mur ligase central" evidence="11">
    <location>
        <begin position="99"/>
        <end position="297"/>
    </location>
</feature>
<dbReference type="NCBIfam" id="TIGR01085">
    <property type="entry name" value="murE"/>
    <property type="match status" value="1"/>
</dbReference>
<keyword evidence="2 7" id="KW-0132">Cell division</keyword>
<evidence type="ECO:0000259" key="10">
    <source>
        <dbReference type="Pfam" id="PF02875"/>
    </source>
</evidence>
<dbReference type="Pfam" id="PF01225">
    <property type="entry name" value="Mur_ligase"/>
    <property type="match status" value="1"/>
</dbReference>
<evidence type="ECO:0000256" key="1">
    <source>
        <dbReference type="ARBA" id="ARBA00005898"/>
    </source>
</evidence>
<comment type="subcellular location">
    <subcellularLocation>
        <location evidence="7 8">Cytoplasm</location>
    </subcellularLocation>
</comment>
<feature type="binding site" evidence="7">
    <location>
        <begin position="393"/>
        <end position="396"/>
    </location>
    <ligand>
        <name>meso-2,6-diaminopimelate</name>
        <dbReference type="ChEBI" id="CHEBI:57791"/>
    </ligand>
</feature>
<dbReference type="Gene3D" id="3.40.1390.10">
    <property type="entry name" value="MurE/MurF, N-terminal domain"/>
    <property type="match status" value="1"/>
</dbReference>
<dbReference type="SUPFAM" id="SSF53623">
    <property type="entry name" value="MurD-like peptide ligases, catalytic domain"/>
    <property type="match status" value="1"/>
</dbReference>
<dbReference type="UniPathway" id="UPA00219"/>
<feature type="domain" description="Mur ligase N-terminal catalytic" evidence="9">
    <location>
        <begin position="17"/>
        <end position="64"/>
    </location>
</feature>
<dbReference type="InterPro" id="IPR005761">
    <property type="entry name" value="UDP-N-AcMur-Glu-dNH2Pim_ligase"/>
</dbReference>
<feature type="modified residue" description="N6-carboxylysine" evidence="7">
    <location>
        <position position="212"/>
    </location>
</feature>
<feature type="binding site" evidence="7">
    <location>
        <begin position="101"/>
        <end position="107"/>
    </location>
    <ligand>
        <name>ATP</name>
        <dbReference type="ChEBI" id="CHEBI:30616"/>
    </ligand>
</feature>
<evidence type="ECO:0000313" key="13">
    <source>
        <dbReference type="Proteomes" id="UP000267187"/>
    </source>
</evidence>
<dbReference type="InterPro" id="IPR036565">
    <property type="entry name" value="Mur-like_cat_sf"/>
</dbReference>
<keyword evidence="7 12" id="KW-0436">Ligase</keyword>
<keyword evidence="3 7" id="KW-0133">Cell shape</keyword>
<evidence type="ECO:0000259" key="9">
    <source>
        <dbReference type="Pfam" id="PF01225"/>
    </source>
</evidence>
<keyword evidence="7" id="KW-0067">ATP-binding</keyword>
<sequence length="477" mass="51492">MFYTDVDEFKRALQGIEITSITSDSRKVVAGSVFFAIRGHVEDGHSYIENAKRRGAIALVTESFVDCTLPTLVMADIRHQASGVAHQILGFDYPSLIGVTGTNGKSTISSWIATAKDHLGESSAVIGTLGVTHIASALNFETGLTTPGAVEMQSILFRLSQLQTRSVSLEVSSHALDQGRVADLPFGSAIFANLSRDHLDYHQGMDDYFEAKAKLFATDSLKTRIINGDDEYGQRLLERYPDAVSYGFAPTNKVSASELSFHPAGMEFNLNVGDQSIRIVTALLGRFNIQNLLAVAAQLSSDGHNLDDIAGALEELKPVSGRMEQAGSSELSVIVDYAHTPDALTQILASLQHHTSGKVWCVFGCGGDRDRGKRSEMAAAVEASGAVAVLTSDNPRTEDPSQIIADAKQGFSSADHYIIESRTEAIQYAIKAADKEDLVVVAGKGHEDYLDVGGKKLPWSEFEQIRKAIALRVEADQ</sequence>
<dbReference type="GO" id="GO:0008360">
    <property type="term" value="P:regulation of cell shape"/>
    <property type="evidence" value="ECO:0007669"/>
    <property type="project" value="UniProtKB-KW"/>
</dbReference>
<accession>A0A3M0AR16</accession>
<dbReference type="RefSeq" id="WP_121876582.1">
    <property type="nucleotide sequence ID" value="NZ_REFJ01000002.1"/>
</dbReference>
<feature type="binding site" evidence="7">
    <location>
        <position position="447"/>
    </location>
    <ligand>
        <name>meso-2,6-diaminopimelate</name>
        <dbReference type="ChEBI" id="CHEBI:57791"/>
    </ligand>
</feature>
<comment type="catalytic activity">
    <reaction evidence="7">
        <text>UDP-N-acetyl-alpha-D-muramoyl-L-alanyl-D-glutamate + meso-2,6-diaminopimelate + ATP = UDP-N-acetyl-alpha-D-muramoyl-L-alanyl-gamma-D-glutamyl-meso-2,6-diaminopimelate + ADP + phosphate + H(+)</text>
        <dbReference type="Rhea" id="RHEA:23676"/>
        <dbReference type="ChEBI" id="CHEBI:15378"/>
        <dbReference type="ChEBI" id="CHEBI:30616"/>
        <dbReference type="ChEBI" id="CHEBI:43474"/>
        <dbReference type="ChEBI" id="CHEBI:57791"/>
        <dbReference type="ChEBI" id="CHEBI:83900"/>
        <dbReference type="ChEBI" id="CHEBI:83905"/>
        <dbReference type="ChEBI" id="CHEBI:456216"/>
        <dbReference type="EC" id="6.3.2.13"/>
    </reaction>
</comment>
<evidence type="ECO:0000256" key="8">
    <source>
        <dbReference type="RuleBase" id="RU004135"/>
    </source>
</evidence>
<feature type="binding site" evidence="7">
    <location>
        <position position="443"/>
    </location>
    <ligand>
        <name>meso-2,6-diaminopimelate</name>
        <dbReference type="ChEBI" id="CHEBI:57791"/>
    </ligand>
</feature>
<dbReference type="GO" id="GO:0000287">
    <property type="term" value="F:magnesium ion binding"/>
    <property type="evidence" value="ECO:0007669"/>
    <property type="project" value="UniProtKB-UniRule"/>
</dbReference>
<dbReference type="GO" id="GO:0008765">
    <property type="term" value="F:UDP-N-acetylmuramoylalanyl-D-glutamate-2,6-diaminopimelate ligase activity"/>
    <property type="evidence" value="ECO:0007669"/>
    <property type="project" value="UniProtKB-UniRule"/>
</dbReference>
<comment type="caution">
    <text evidence="12">The sequence shown here is derived from an EMBL/GenBank/DDBJ whole genome shotgun (WGS) entry which is preliminary data.</text>
</comment>
<dbReference type="EMBL" id="REFJ01000002">
    <property type="protein sequence ID" value="RMA81442.1"/>
    <property type="molecule type" value="Genomic_DNA"/>
</dbReference>
<feature type="binding site" evidence="7">
    <location>
        <position position="369"/>
    </location>
    <ligand>
        <name>meso-2,6-diaminopimelate</name>
        <dbReference type="ChEBI" id="CHEBI:57791"/>
    </ligand>
</feature>
<comment type="PTM">
    <text evidence="7">Carboxylation is probably crucial for Mg(2+) binding and, consequently, for the gamma-phosphate positioning of ATP.</text>
</comment>
<dbReference type="GO" id="GO:0005737">
    <property type="term" value="C:cytoplasm"/>
    <property type="evidence" value="ECO:0007669"/>
    <property type="project" value="UniProtKB-SubCell"/>
</dbReference>
<reference evidence="12 13" key="1">
    <citation type="submission" date="2018-10" db="EMBL/GenBank/DDBJ databases">
        <title>Genomic Encyclopedia of Type Strains, Phase IV (KMG-IV): sequencing the most valuable type-strain genomes for metagenomic binning, comparative biology and taxonomic classification.</title>
        <authorList>
            <person name="Goeker M."/>
        </authorList>
    </citation>
    <scope>NUCLEOTIDE SEQUENCE [LARGE SCALE GENOMIC DNA]</scope>
    <source>
        <strain evidence="12 13">DSM 25080</strain>
    </source>
</reference>
<dbReference type="PANTHER" id="PTHR23135:SF4">
    <property type="entry name" value="UDP-N-ACETYLMURAMOYL-L-ALANYL-D-GLUTAMATE--2,6-DIAMINOPIMELATE LIGASE MURE HOMOLOG, CHLOROPLASTIC"/>
    <property type="match status" value="1"/>
</dbReference>
<keyword evidence="6 7" id="KW-0961">Cell wall biogenesis/degradation</keyword>